<feature type="region of interest" description="Disordered" evidence="7">
    <location>
        <begin position="89"/>
        <end position="115"/>
    </location>
</feature>
<dbReference type="InterPro" id="IPR011701">
    <property type="entry name" value="MFS"/>
</dbReference>
<feature type="transmembrane region" description="Helical" evidence="8">
    <location>
        <begin position="373"/>
        <end position="391"/>
    </location>
</feature>
<comment type="caution">
    <text evidence="10">The sequence shown here is derived from an EMBL/GenBank/DDBJ whole genome shotgun (WGS) entry which is preliminary data.</text>
</comment>
<dbReference type="CDD" id="cd06173">
    <property type="entry name" value="MFS_MefA_like"/>
    <property type="match status" value="1"/>
</dbReference>
<sequence length="502" mass="55929">MTGIQHTRPALEAEMNLLHELQATGQLHVQTPVRNTSGEWVTAWLDEAGEEICSTVLEWIEGRDIKQGERLTTAQIHDLGVQLQTLHQYGRRPEEAPKPQVGSQKSESGLQVNDHEQHADKAIIPEIYTDSPALDPTGVRPAYGSIKENLVMLEQLEEGVRRGIFTPEDFDLIRETFENINRQLETYPHTAETWGVIHADITRGNLLVTNQGISMIDFCLYGYGYYLFDAGGAALIFNREERDAFLSGYTEQTGPLAKRDIRLMEGFMLIFTIGYFAFQMENESRLTPRLIAQDWKAVLSFSRKSCYVVGIYALFQIILVIGMSLDAQEVVFIRQVMNLPESQYGALMSITGIGYLAGSMLVWLFAKHLPIRHMMGGGVLLVALGYFLFARSFSFELAAFAFILLGLCSALANTGLVTFYQNNIPVDLMGRMSSILGLVLSVLQVVSILVAGVVAEQLSLRMVYTVVSGVMVLAALGLWMTSMFPSRSRYYDEPAKPKAVVG</sequence>
<name>A0A8J4SM31_9STRA</name>
<dbReference type="SUPFAM" id="SSF103473">
    <property type="entry name" value="MFS general substrate transporter"/>
    <property type="match status" value="1"/>
</dbReference>
<protein>
    <recommendedName>
        <fullName evidence="9">Major facilitator superfamily (MFS) profile domain-containing protein</fullName>
    </recommendedName>
</protein>
<dbReference type="PANTHER" id="PTHR43266:SF2">
    <property type="entry name" value="MAJOR FACILITATOR SUPERFAMILY (MFS) PROFILE DOMAIN-CONTAINING PROTEIN"/>
    <property type="match status" value="1"/>
</dbReference>
<dbReference type="SUPFAM" id="SSF56112">
    <property type="entry name" value="Protein kinase-like (PK-like)"/>
    <property type="match status" value="1"/>
</dbReference>
<keyword evidence="5 8" id="KW-1133">Transmembrane helix</keyword>
<evidence type="ECO:0000256" key="8">
    <source>
        <dbReference type="SAM" id="Phobius"/>
    </source>
</evidence>
<dbReference type="Pfam" id="PF07690">
    <property type="entry name" value="MFS_1"/>
    <property type="match status" value="1"/>
</dbReference>
<dbReference type="GO" id="GO:0005886">
    <property type="term" value="C:plasma membrane"/>
    <property type="evidence" value="ECO:0007669"/>
    <property type="project" value="UniProtKB-SubCell"/>
</dbReference>
<dbReference type="InterPro" id="IPR011009">
    <property type="entry name" value="Kinase-like_dom_sf"/>
</dbReference>
<reference evidence="10" key="2">
    <citation type="submission" date="2020-02" db="EMBL/GenBank/DDBJ databases">
        <authorList>
            <person name="Studholme D.J."/>
        </authorList>
    </citation>
    <scope>NUCLEOTIDE SEQUENCE</scope>
    <source>
        <strain evidence="10">00238/432</strain>
    </source>
</reference>
<comment type="subcellular location">
    <subcellularLocation>
        <location evidence="1">Cell membrane</location>
        <topology evidence="1">Multi-pass membrane protein</topology>
    </subcellularLocation>
</comment>
<evidence type="ECO:0000313" key="11">
    <source>
        <dbReference type="Proteomes" id="UP000702964"/>
    </source>
</evidence>
<feature type="transmembrane region" description="Helical" evidence="8">
    <location>
        <begin position="261"/>
        <end position="278"/>
    </location>
</feature>
<evidence type="ECO:0000256" key="1">
    <source>
        <dbReference type="ARBA" id="ARBA00004651"/>
    </source>
</evidence>
<dbReference type="PANTHER" id="PTHR43266">
    <property type="entry name" value="MACROLIDE-EFFLUX PROTEIN"/>
    <property type="match status" value="1"/>
</dbReference>
<keyword evidence="2" id="KW-0813">Transport</keyword>
<accession>A0A8J4SM31</accession>
<feature type="transmembrane region" description="Helical" evidence="8">
    <location>
        <begin position="306"/>
        <end position="325"/>
    </location>
</feature>
<dbReference type="InterPro" id="IPR002575">
    <property type="entry name" value="Aminoglycoside_PTrfase"/>
</dbReference>
<evidence type="ECO:0000256" key="3">
    <source>
        <dbReference type="ARBA" id="ARBA00022475"/>
    </source>
</evidence>
<feature type="transmembrane region" description="Helical" evidence="8">
    <location>
        <begin position="432"/>
        <end position="455"/>
    </location>
</feature>
<dbReference type="Gene3D" id="3.90.1200.10">
    <property type="match status" value="1"/>
</dbReference>
<keyword evidence="3" id="KW-1003">Cell membrane</keyword>
<proteinExistence type="predicted"/>
<dbReference type="AlphaFoldDB" id="A0A8J4SM31"/>
<organism evidence="10 11">
    <name type="scientific">Phytophthora kernoviae 00238/432</name>
    <dbReference type="NCBI Taxonomy" id="1284355"/>
    <lineage>
        <taxon>Eukaryota</taxon>
        <taxon>Sar</taxon>
        <taxon>Stramenopiles</taxon>
        <taxon>Oomycota</taxon>
        <taxon>Peronosporomycetes</taxon>
        <taxon>Peronosporales</taxon>
        <taxon>Peronosporaceae</taxon>
        <taxon>Phytophthora</taxon>
    </lineage>
</organism>
<feature type="transmembrane region" description="Helical" evidence="8">
    <location>
        <begin position="345"/>
        <end position="366"/>
    </location>
</feature>
<evidence type="ECO:0000256" key="2">
    <source>
        <dbReference type="ARBA" id="ARBA00022448"/>
    </source>
</evidence>
<dbReference type="Gene3D" id="1.20.1250.20">
    <property type="entry name" value="MFS general substrate transporter like domains"/>
    <property type="match status" value="1"/>
</dbReference>
<evidence type="ECO:0000256" key="6">
    <source>
        <dbReference type="ARBA" id="ARBA00023136"/>
    </source>
</evidence>
<dbReference type="Pfam" id="PF01636">
    <property type="entry name" value="APH"/>
    <property type="match status" value="1"/>
</dbReference>
<keyword evidence="6 8" id="KW-0472">Membrane</keyword>
<feature type="transmembrane region" description="Helical" evidence="8">
    <location>
        <begin position="397"/>
        <end position="420"/>
    </location>
</feature>
<feature type="domain" description="Major facilitator superfamily (MFS) profile" evidence="9">
    <location>
        <begin position="308"/>
        <end position="502"/>
    </location>
</feature>
<dbReference type="GO" id="GO:0022857">
    <property type="term" value="F:transmembrane transporter activity"/>
    <property type="evidence" value="ECO:0007669"/>
    <property type="project" value="InterPro"/>
</dbReference>
<reference evidence="10" key="1">
    <citation type="journal article" date="2015" name="Genom Data">
        <title>Draft genome sequences of Phytophthora kernoviae and Phytophthora ramorum lineage EU2 from Scotland.</title>
        <authorList>
            <person name="Sambles C."/>
            <person name="Schlenzig A."/>
            <person name="O'Neill P."/>
            <person name="Grant M."/>
            <person name="Studholme D.J."/>
        </authorList>
    </citation>
    <scope>NUCLEOTIDE SEQUENCE</scope>
    <source>
        <strain evidence="10">00238/432</strain>
    </source>
</reference>
<dbReference type="InterPro" id="IPR020846">
    <property type="entry name" value="MFS_dom"/>
</dbReference>
<keyword evidence="4 8" id="KW-0812">Transmembrane</keyword>
<dbReference type="Proteomes" id="UP000702964">
    <property type="component" value="Unassembled WGS sequence"/>
</dbReference>
<evidence type="ECO:0000259" key="9">
    <source>
        <dbReference type="PROSITE" id="PS50850"/>
    </source>
</evidence>
<dbReference type="EMBL" id="AOFI03000015">
    <property type="protein sequence ID" value="KAF4324634.1"/>
    <property type="molecule type" value="Genomic_DNA"/>
</dbReference>
<evidence type="ECO:0000256" key="5">
    <source>
        <dbReference type="ARBA" id="ARBA00022989"/>
    </source>
</evidence>
<evidence type="ECO:0000256" key="4">
    <source>
        <dbReference type="ARBA" id="ARBA00022692"/>
    </source>
</evidence>
<gene>
    <name evidence="10" type="ORF">G195_001971</name>
</gene>
<feature type="transmembrane region" description="Helical" evidence="8">
    <location>
        <begin position="461"/>
        <end position="480"/>
    </location>
</feature>
<feature type="compositionally biased region" description="Polar residues" evidence="7">
    <location>
        <begin position="101"/>
        <end position="111"/>
    </location>
</feature>
<dbReference type="PROSITE" id="PS50850">
    <property type="entry name" value="MFS"/>
    <property type="match status" value="1"/>
</dbReference>
<dbReference type="InterPro" id="IPR036259">
    <property type="entry name" value="MFS_trans_sf"/>
</dbReference>
<evidence type="ECO:0000313" key="10">
    <source>
        <dbReference type="EMBL" id="KAF4324634.1"/>
    </source>
</evidence>
<evidence type="ECO:0000256" key="7">
    <source>
        <dbReference type="SAM" id="MobiDB-lite"/>
    </source>
</evidence>